<feature type="region of interest" description="Disordered" evidence="1">
    <location>
        <begin position="37"/>
        <end position="78"/>
    </location>
</feature>
<dbReference type="AlphaFoldDB" id="A0A3L8S0A0"/>
<evidence type="ECO:0000313" key="2">
    <source>
        <dbReference type="EMBL" id="RLV92330.1"/>
    </source>
</evidence>
<keyword evidence="3" id="KW-1185">Reference proteome</keyword>
<proteinExistence type="predicted"/>
<accession>A0A3L8S0A0</accession>
<name>A0A3L8S0A0_CHLGU</name>
<sequence>MENFHPKQGERRSYSRSSPLRAAKFCGCIPRTVLDLRERQGPARGHLARKAGTGQDSHGKPLRGTSLLPPHWDQAGPP</sequence>
<organism evidence="2 3">
    <name type="scientific">Chloebia gouldiae</name>
    <name type="common">Gouldian finch</name>
    <name type="synonym">Erythrura gouldiae</name>
    <dbReference type="NCBI Taxonomy" id="44316"/>
    <lineage>
        <taxon>Eukaryota</taxon>
        <taxon>Metazoa</taxon>
        <taxon>Chordata</taxon>
        <taxon>Craniata</taxon>
        <taxon>Vertebrata</taxon>
        <taxon>Euteleostomi</taxon>
        <taxon>Archelosauria</taxon>
        <taxon>Archosauria</taxon>
        <taxon>Dinosauria</taxon>
        <taxon>Saurischia</taxon>
        <taxon>Theropoda</taxon>
        <taxon>Coelurosauria</taxon>
        <taxon>Aves</taxon>
        <taxon>Neognathae</taxon>
        <taxon>Neoaves</taxon>
        <taxon>Telluraves</taxon>
        <taxon>Australaves</taxon>
        <taxon>Passeriformes</taxon>
        <taxon>Passeroidea</taxon>
        <taxon>Passeridae</taxon>
        <taxon>Chloebia</taxon>
    </lineage>
</organism>
<reference evidence="2 3" key="1">
    <citation type="journal article" date="2018" name="Proc. R. Soc. B">
        <title>A non-coding region near Follistatin controls head colour polymorphism in the Gouldian finch.</title>
        <authorList>
            <person name="Toomey M.B."/>
            <person name="Marques C.I."/>
            <person name="Andrade P."/>
            <person name="Araujo P.M."/>
            <person name="Sabatino S."/>
            <person name="Gazda M.A."/>
            <person name="Afonso S."/>
            <person name="Lopes R.J."/>
            <person name="Corbo J.C."/>
            <person name="Carneiro M."/>
        </authorList>
    </citation>
    <scope>NUCLEOTIDE SEQUENCE [LARGE SCALE GENOMIC DNA]</scope>
    <source>
        <strain evidence="2">Red01</strain>
        <tissue evidence="2">Muscle</tissue>
    </source>
</reference>
<evidence type="ECO:0000256" key="1">
    <source>
        <dbReference type="SAM" id="MobiDB-lite"/>
    </source>
</evidence>
<evidence type="ECO:0000313" key="3">
    <source>
        <dbReference type="Proteomes" id="UP000276834"/>
    </source>
</evidence>
<comment type="caution">
    <text evidence="2">The sequence shown here is derived from an EMBL/GenBank/DDBJ whole genome shotgun (WGS) entry which is preliminary data.</text>
</comment>
<protein>
    <submittedName>
        <fullName evidence="2">Uncharacterized protein</fullName>
    </submittedName>
</protein>
<dbReference type="Proteomes" id="UP000276834">
    <property type="component" value="Unassembled WGS sequence"/>
</dbReference>
<dbReference type="EMBL" id="QUSF01000101">
    <property type="protein sequence ID" value="RLV92330.1"/>
    <property type="molecule type" value="Genomic_DNA"/>
</dbReference>
<gene>
    <name evidence="2" type="ORF">DV515_00013809</name>
</gene>